<keyword evidence="2" id="KW-1185">Reference proteome</keyword>
<sequence>SVVQTGTNALGDPITSSNKIPTFTARLDYTWSSALDIGGSFNIGRQTLSAATQNVNGNTIPVYGVGGGASSAFGTFFFGEADLAYTQADVQYNAELDYGQQQNAAFNGGQAQWYGLSLLAHRKFTLPVVGRMGATARYDVLVDSKNGGGGGGVALNSNGMDTADGFGIGADCLANSKAGGGVGFECKGATHQDVSLDLLFYPTQQITVKVEYRHDWANKQVFLKNDGSYGKSNDLLGTQLIYSF</sequence>
<dbReference type="InterPro" id="IPR021485">
    <property type="entry name" value="DUF3138"/>
</dbReference>
<accession>A0A848IK78</accession>
<gene>
    <name evidence="1" type="ORF">HHL24_25255</name>
</gene>
<comment type="caution">
    <text evidence="1">The sequence shown here is derived from an EMBL/GenBank/DDBJ whole genome shotgun (WGS) entry which is preliminary data.</text>
</comment>
<evidence type="ECO:0000313" key="1">
    <source>
        <dbReference type="EMBL" id="NMM01236.1"/>
    </source>
</evidence>
<dbReference type="EMBL" id="JABBGJ010000028">
    <property type="protein sequence ID" value="NMM01236.1"/>
    <property type="molecule type" value="Genomic_DNA"/>
</dbReference>
<proteinExistence type="predicted"/>
<name>A0A848IK78_9BURK</name>
<dbReference type="RefSeq" id="WP_169488081.1">
    <property type="nucleotide sequence ID" value="NZ_JABBGJ010000028.1"/>
</dbReference>
<feature type="non-terminal residue" evidence="1">
    <location>
        <position position="1"/>
    </location>
</feature>
<evidence type="ECO:0000313" key="2">
    <source>
        <dbReference type="Proteomes" id="UP000544134"/>
    </source>
</evidence>
<dbReference type="AlphaFoldDB" id="A0A848IK78"/>
<reference evidence="1 2" key="1">
    <citation type="submission" date="2020-04" db="EMBL/GenBank/DDBJ databases">
        <title>Paraburkholderia sp. RP-4-7 isolated from soil.</title>
        <authorList>
            <person name="Dahal R.H."/>
        </authorList>
    </citation>
    <scope>NUCLEOTIDE SEQUENCE [LARGE SCALE GENOMIC DNA]</scope>
    <source>
        <strain evidence="1 2">RP-4-7</strain>
    </source>
</reference>
<dbReference type="Proteomes" id="UP000544134">
    <property type="component" value="Unassembled WGS sequence"/>
</dbReference>
<protein>
    <submittedName>
        <fullName evidence="1">DUF3138 family protein</fullName>
    </submittedName>
</protein>
<dbReference type="Pfam" id="PF11336">
    <property type="entry name" value="DUF3138"/>
    <property type="match status" value="1"/>
</dbReference>
<organism evidence="1 2">
    <name type="scientific">Paraburkholderia polaris</name>
    <dbReference type="NCBI Taxonomy" id="2728848"/>
    <lineage>
        <taxon>Bacteria</taxon>
        <taxon>Pseudomonadati</taxon>
        <taxon>Pseudomonadota</taxon>
        <taxon>Betaproteobacteria</taxon>
        <taxon>Burkholderiales</taxon>
        <taxon>Burkholderiaceae</taxon>
        <taxon>Paraburkholderia</taxon>
    </lineage>
</organism>